<name>A0ABX7ERE8_9HYPH</name>
<keyword evidence="2" id="KW-0489">Methyltransferase</keyword>
<dbReference type="PANTHER" id="PTHR43409">
    <property type="entry name" value="ANAEROBIC MAGNESIUM-PROTOPORPHYRIN IX MONOMETHYL ESTER CYCLASE-RELATED"/>
    <property type="match status" value="1"/>
</dbReference>
<evidence type="ECO:0000256" key="4">
    <source>
        <dbReference type="ARBA" id="ARBA00022691"/>
    </source>
</evidence>
<evidence type="ECO:0000256" key="7">
    <source>
        <dbReference type="ARBA" id="ARBA00023014"/>
    </source>
</evidence>
<dbReference type="Pfam" id="PF13282">
    <property type="entry name" value="DUF4070"/>
    <property type="match status" value="1"/>
</dbReference>
<evidence type="ECO:0000256" key="3">
    <source>
        <dbReference type="ARBA" id="ARBA00022679"/>
    </source>
</evidence>
<protein>
    <submittedName>
        <fullName evidence="9">Radical SAM protein</fullName>
    </submittedName>
</protein>
<comment type="cofactor">
    <cofactor evidence="1">
        <name>[4Fe-4S] cluster</name>
        <dbReference type="ChEBI" id="CHEBI:49883"/>
    </cofactor>
</comment>
<evidence type="ECO:0000256" key="6">
    <source>
        <dbReference type="ARBA" id="ARBA00023004"/>
    </source>
</evidence>
<proteinExistence type="predicted"/>
<organism evidence="9 10">
    <name type="scientific">Rhizobium rosettiformans</name>
    <dbReference type="NCBI Taxonomy" id="1368430"/>
    <lineage>
        <taxon>Bacteria</taxon>
        <taxon>Pseudomonadati</taxon>
        <taxon>Pseudomonadota</taxon>
        <taxon>Alphaproteobacteria</taxon>
        <taxon>Hyphomicrobiales</taxon>
        <taxon>Rhizobiaceae</taxon>
        <taxon>Rhizobium/Agrobacterium group</taxon>
        <taxon>Rhizobium</taxon>
    </lineage>
</organism>
<sequence length="506" mass="56966">MHELYLINPAENAPGYFGLEVLGAWTGVNATAIADLATPTVAAFAPDNWKVTICEERLDPVDFSHPARYVGITGKVTQQARMIELAAEFRHRGKIVLIGGSYASLSPDALREHCDILVIGEIEEIAGELFEDLALGRYKSTYQGGKPALVDSPVPRWDLYPLERTWSAQVQTSRGCPFDCEFCDVIQYLGRKQRWKEPDQITAELDILRDRGVRGVFFADDNLTVMRRRTRALLERLLDWNTRPPDERLAFATQVSIDISRDHDILALMRNSGFETLFVGIETPNEQSLAEAGKRQNLRHDMIAQVETIVQHGMMVYGGIIVGFDQDGVDIFERQFDFIQSMPLPLISPGVLVAPETTPLYARMLKEGRLTEGADHSASLVSTNIIPATMSREQLRSGMTWLLNRLFAPIHFMTRLERYVALSGERKDFQRQALFAGPTALLARELVKRGPAEYALVRAFDRASVDRPDLVVSLTTIFSLYCQARHMLEVQDLWQPDLAGFERPSL</sequence>
<dbReference type="CDD" id="cd01335">
    <property type="entry name" value="Radical_SAM"/>
    <property type="match status" value="1"/>
</dbReference>
<evidence type="ECO:0000313" key="9">
    <source>
        <dbReference type="EMBL" id="QRF50540.1"/>
    </source>
</evidence>
<accession>A0ABX7ERE8</accession>
<dbReference type="InterPro" id="IPR025274">
    <property type="entry name" value="DUF4070"/>
</dbReference>
<dbReference type="InterPro" id="IPR023404">
    <property type="entry name" value="rSAM_horseshoe"/>
</dbReference>
<keyword evidence="7" id="KW-0411">Iron-sulfur</keyword>
<dbReference type="SMART" id="SM00729">
    <property type="entry name" value="Elp3"/>
    <property type="match status" value="1"/>
</dbReference>
<dbReference type="SFLD" id="SFLDS00029">
    <property type="entry name" value="Radical_SAM"/>
    <property type="match status" value="1"/>
</dbReference>
<dbReference type="InterPro" id="IPR006638">
    <property type="entry name" value="Elp3/MiaA/NifB-like_rSAM"/>
</dbReference>
<dbReference type="PROSITE" id="PS51918">
    <property type="entry name" value="RADICAL_SAM"/>
    <property type="match status" value="1"/>
</dbReference>
<feature type="domain" description="Radical SAM core" evidence="8">
    <location>
        <begin position="160"/>
        <end position="384"/>
    </location>
</feature>
<evidence type="ECO:0000313" key="10">
    <source>
        <dbReference type="Proteomes" id="UP000596351"/>
    </source>
</evidence>
<evidence type="ECO:0000256" key="2">
    <source>
        <dbReference type="ARBA" id="ARBA00022603"/>
    </source>
</evidence>
<reference evidence="9 10" key="1">
    <citation type="submission" date="2018-09" db="EMBL/GenBank/DDBJ databases">
        <title>Rhizobium sp. MAE2-X.</title>
        <authorList>
            <person name="Lee Y."/>
            <person name="Jeon C.O."/>
        </authorList>
    </citation>
    <scope>NUCLEOTIDE SEQUENCE [LARGE SCALE GENOMIC DNA]</scope>
    <source>
        <strain evidence="9 10">MAE2-X</strain>
    </source>
</reference>
<dbReference type="Gene3D" id="3.40.50.280">
    <property type="entry name" value="Cobalamin-binding domain"/>
    <property type="match status" value="1"/>
</dbReference>
<dbReference type="Gene3D" id="3.80.30.20">
    <property type="entry name" value="tm_1862 like domain"/>
    <property type="match status" value="1"/>
</dbReference>
<dbReference type="SFLD" id="SFLDG01123">
    <property type="entry name" value="methyltransferase_(Class_B)"/>
    <property type="match status" value="1"/>
</dbReference>
<keyword evidence="6" id="KW-0408">Iron</keyword>
<keyword evidence="3" id="KW-0808">Transferase</keyword>
<evidence type="ECO:0000256" key="1">
    <source>
        <dbReference type="ARBA" id="ARBA00001966"/>
    </source>
</evidence>
<dbReference type="InterPro" id="IPR051198">
    <property type="entry name" value="BchE-like"/>
</dbReference>
<dbReference type="Proteomes" id="UP000596351">
    <property type="component" value="Chromosome"/>
</dbReference>
<keyword evidence="4" id="KW-0949">S-adenosyl-L-methionine</keyword>
<dbReference type="SFLD" id="SFLDG01082">
    <property type="entry name" value="B12-binding_domain_containing"/>
    <property type="match status" value="1"/>
</dbReference>
<keyword evidence="5" id="KW-0479">Metal-binding</keyword>
<keyword evidence="10" id="KW-1185">Reference proteome</keyword>
<dbReference type="InterPro" id="IPR007197">
    <property type="entry name" value="rSAM"/>
</dbReference>
<dbReference type="PANTHER" id="PTHR43409:SF7">
    <property type="entry name" value="BLL1977 PROTEIN"/>
    <property type="match status" value="1"/>
</dbReference>
<dbReference type="Pfam" id="PF04055">
    <property type="entry name" value="Radical_SAM"/>
    <property type="match status" value="1"/>
</dbReference>
<dbReference type="EMBL" id="CP032405">
    <property type="protein sequence ID" value="QRF50540.1"/>
    <property type="molecule type" value="Genomic_DNA"/>
</dbReference>
<gene>
    <name evidence="9" type="ORF">D4A92_03275</name>
</gene>
<dbReference type="SUPFAM" id="SSF102114">
    <property type="entry name" value="Radical SAM enzymes"/>
    <property type="match status" value="1"/>
</dbReference>
<dbReference type="InterPro" id="IPR058240">
    <property type="entry name" value="rSAM_sf"/>
</dbReference>
<evidence type="ECO:0000259" key="8">
    <source>
        <dbReference type="PROSITE" id="PS51918"/>
    </source>
</evidence>
<dbReference type="InterPro" id="IPR034466">
    <property type="entry name" value="Methyltransferase_Class_B"/>
</dbReference>
<evidence type="ECO:0000256" key="5">
    <source>
        <dbReference type="ARBA" id="ARBA00022723"/>
    </source>
</evidence>